<dbReference type="SUPFAM" id="SSF81383">
    <property type="entry name" value="F-box domain"/>
    <property type="match status" value="2"/>
</dbReference>
<dbReference type="Pfam" id="PF08387">
    <property type="entry name" value="FBD"/>
    <property type="match status" value="1"/>
</dbReference>
<organism evidence="2 3">
    <name type="scientific">Eragrostis curvula</name>
    <name type="common">weeping love grass</name>
    <dbReference type="NCBI Taxonomy" id="38414"/>
    <lineage>
        <taxon>Eukaryota</taxon>
        <taxon>Viridiplantae</taxon>
        <taxon>Streptophyta</taxon>
        <taxon>Embryophyta</taxon>
        <taxon>Tracheophyta</taxon>
        <taxon>Spermatophyta</taxon>
        <taxon>Magnoliopsida</taxon>
        <taxon>Liliopsida</taxon>
        <taxon>Poales</taxon>
        <taxon>Poaceae</taxon>
        <taxon>PACMAD clade</taxon>
        <taxon>Chloridoideae</taxon>
        <taxon>Eragrostideae</taxon>
        <taxon>Eragrostidinae</taxon>
        <taxon>Eragrostis</taxon>
    </lineage>
</organism>
<feature type="domain" description="F-box" evidence="1">
    <location>
        <begin position="18"/>
        <end position="58"/>
    </location>
</feature>
<keyword evidence="3" id="KW-1185">Reference proteome</keyword>
<dbReference type="InterPro" id="IPR055302">
    <property type="entry name" value="F-box_dom-containing"/>
</dbReference>
<gene>
    <name evidence="2" type="ORF">EJB05_13091</name>
</gene>
<evidence type="ECO:0000259" key="1">
    <source>
        <dbReference type="SMART" id="SM00256"/>
    </source>
</evidence>
<reference evidence="2 3" key="1">
    <citation type="journal article" date="2019" name="Sci. Rep.">
        <title>A high-quality genome of Eragrostis curvula grass provides insights into Poaceae evolution and supports new strategies to enhance forage quality.</title>
        <authorList>
            <person name="Carballo J."/>
            <person name="Santos B.A.C.M."/>
            <person name="Zappacosta D."/>
            <person name="Garbus I."/>
            <person name="Selva J.P."/>
            <person name="Gallo C.A."/>
            <person name="Diaz A."/>
            <person name="Albertini E."/>
            <person name="Caccamo M."/>
            <person name="Echenique V."/>
        </authorList>
    </citation>
    <scope>NUCLEOTIDE SEQUENCE [LARGE SCALE GENOMIC DNA]</scope>
    <source>
        <strain evidence="3">cv. Victoria</strain>
        <tissue evidence="2">Leaf</tissue>
    </source>
</reference>
<dbReference type="InterPro" id="IPR001810">
    <property type="entry name" value="F-box_dom"/>
</dbReference>
<dbReference type="InterPro" id="IPR006566">
    <property type="entry name" value="FBD"/>
</dbReference>
<dbReference type="PANTHER" id="PTHR32141:SF160">
    <property type="entry name" value="F-BOX DOMAIN-CONTAINING PROTEIN"/>
    <property type="match status" value="1"/>
</dbReference>
<protein>
    <recommendedName>
        <fullName evidence="1">F-box domain-containing protein</fullName>
    </recommendedName>
</protein>
<feature type="non-terminal residue" evidence="2">
    <location>
        <position position="1"/>
    </location>
</feature>
<dbReference type="PANTHER" id="PTHR32141">
    <property type="match status" value="1"/>
</dbReference>
<dbReference type="AlphaFoldDB" id="A0A5J9VX43"/>
<accession>A0A5J9VX43</accession>
<dbReference type="Proteomes" id="UP000324897">
    <property type="component" value="Chromosome 4"/>
</dbReference>
<evidence type="ECO:0000313" key="3">
    <source>
        <dbReference type="Proteomes" id="UP000324897"/>
    </source>
</evidence>
<evidence type="ECO:0000313" key="2">
    <source>
        <dbReference type="EMBL" id="TVU39660.1"/>
    </source>
</evidence>
<dbReference type="InterPro" id="IPR036047">
    <property type="entry name" value="F-box-like_dom_sf"/>
</dbReference>
<dbReference type="SUPFAM" id="SSF52047">
    <property type="entry name" value="RNI-like"/>
    <property type="match status" value="1"/>
</dbReference>
<dbReference type="InterPro" id="IPR055411">
    <property type="entry name" value="LRR_FXL15/At3g58940/PEG3-like"/>
</dbReference>
<comment type="caution">
    <text evidence="2">The sequence shown here is derived from an EMBL/GenBank/DDBJ whole genome shotgun (WGS) entry which is preliminary data.</text>
</comment>
<proteinExistence type="predicted"/>
<sequence>MAGVTCGEGEGPNLISRLPNAVLGSIISLLPTRDGARTKILSSRWRPLWRISPLNFDTRDRSIFFSPKIVSHILSKHQGPCRRFDMRFSSQSCKMLDDWLRSRSLNSLEELYFWPHTRLPPSVLCFSSPLRVANFKCCHFQDGVARQFRFPNLQNLILGQVTISEDSLDAVVVGSPALKCLVLNYCSGFHHINISSSSLECVGVYFPVSAHGIRLRKVIIENAPRLERLLHHGPFEETLDISIISAPKLKMLGRLTDEISRLQFGTNIFKGLCGSKIETPIHSVKVLALRFKTLSLDMIIDFMKCFPCIKNMYIETFSITMDDQFSDDDVDHIECLNRHLKTLVLGYYRGYKSHVDFAKFFLVKAKILESMVLDVRPEKNTQSQRWLENQRSQLQVEERPSVGTCIDFTCLDNYVDLGDIHELSDPFECRWLKIKLKYILLSLDNKFWRSNDPDMSRAVESHGHDLISLLPDAILSRIISLLPTKDGARTQVLSSRWHPLWCSAPLNLDTRGTDIFDGTISRILSIQ</sequence>
<dbReference type="OrthoDB" id="685487at2759"/>
<dbReference type="InterPro" id="IPR032675">
    <property type="entry name" value="LRR_dom_sf"/>
</dbReference>
<dbReference type="SMART" id="SM00256">
    <property type="entry name" value="FBOX"/>
    <property type="match status" value="2"/>
</dbReference>
<feature type="domain" description="F-box" evidence="1">
    <location>
        <begin position="470"/>
        <end position="510"/>
    </location>
</feature>
<dbReference type="InterPro" id="IPR053781">
    <property type="entry name" value="F-box_AtFBL13-like"/>
</dbReference>
<dbReference type="Pfam" id="PF24758">
    <property type="entry name" value="LRR_At5g56370"/>
    <property type="match status" value="1"/>
</dbReference>
<dbReference type="Gene3D" id="1.20.1280.50">
    <property type="match status" value="1"/>
</dbReference>
<dbReference type="Pfam" id="PF00646">
    <property type="entry name" value="F-box"/>
    <property type="match status" value="2"/>
</dbReference>
<name>A0A5J9VX43_9POAL</name>
<dbReference type="CDD" id="cd22160">
    <property type="entry name" value="F-box_AtFBL13-like"/>
    <property type="match status" value="2"/>
</dbReference>
<dbReference type="EMBL" id="RWGY01000007">
    <property type="protein sequence ID" value="TVU39660.1"/>
    <property type="molecule type" value="Genomic_DNA"/>
</dbReference>
<dbReference type="Gramene" id="TVU39660">
    <property type="protein sequence ID" value="TVU39660"/>
    <property type="gene ID" value="EJB05_13091"/>
</dbReference>
<dbReference type="Gene3D" id="3.80.10.10">
    <property type="entry name" value="Ribonuclease Inhibitor"/>
    <property type="match status" value="1"/>
</dbReference>